<feature type="signal peptide" evidence="1">
    <location>
        <begin position="1"/>
        <end position="44"/>
    </location>
</feature>
<evidence type="ECO:0000313" key="4">
    <source>
        <dbReference type="Proteomes" id="UP000652567"/>
    </source>
</evidence>
<evidence type="ECO:0000259" key="2">
    <source>
        <dbReference type="Pfam" id="PF14467"/>
    </source>
</evidence>
<dbReference type="Pfam" id="PF14467">
    <property type="entry name" value="DUF4426"/>
    <property type="match status" value="1"/>
</dbReference>
<gene>
    <name evidence="3" type="ORF">C4F51_00335</name>
</gene>
<evidence type="ECO:0000313" key="3">
    <source>
        <dbReference type="EMBL" id="MBE8715634.1"/>
    </source>
</evidence>
<proteinExistence type="predicted"/>
<dbReference type="Proteomes" id="UP000652567">
    <property type="component" value="Unassembled WGS sequence"/>
</dbReference>
<comment type="caution">
    <text evidence="3">The sequence shown here is derived from an EMBL/GenBank/DDBJ whole genome shotgun (WGS) entry which is preliminary data.</text>
</comment>
<keyword evidence="1" id="KW-0732">Signal</keyword>
<reference evidence="3" key="1">
    <citation type="submission" date="2018-07" db="EMBL/GenBank/DDBJ databases">
        <title>Genome assembly of strain Ka43.</title>
        <authorList>
            <person name="Kukolya J."/>
            <person name="Nagy I."/>
            <person name="Horvath B."/>
            <person name="Toth A."/>
        </authorList>
    </citation>
    <scope>NUCLEOTIDE SEQUENCE</scope>
    <source>
        <strain evidence="3">KB43</strain>
    </source>
</reference>
<protein>
    <submittedName>
        <fullName evidence="3">DUF4426 domain-containing protein</fullName>
    </submittedName>
</protein>
<dbReference type="AlphaFoldDB" id="A0A928YS49"/>
<organism evidence="3 4">
    <name type="scientific">Cellvibrio polysaccharolyticus</name>
    <dbReference type="NCBI Taxonomy" id="2082724"/>
    <lineage>
        <taxon>Bacteria</taxon>
        <taxon>Pseudomonadati</taxon>
        <taxon>Pseudomonadota</taxon>
        <taxon>Gammaproteobacteria</taxon>
        <taxon>Cellvibrionales</taxon>
        <taxon>Cellvibrionaceae</taxon>
        <taxon>Cellvibrio</taxon>
    </lineage>
</organism>
<keyword evidence="4" id="KW-1185">Reference proteome</keyword>
<sequence length="178" mass="20093">MQKTAIKNSLLFCSKMFPCFYRINPMKLIAAFIVWLGCVTAAHAQIDQTKTVESTQKFGDYTVHYTVFNSAFIPADVAAVYQINRAKNRALVNVSVTRETEAGHSLGLPATITGTATNMMQQQRKLEFRTIDEGNATYYLADLRHTNEEIMNFAVQVQVEEQSQPFTVRFTRTLHSGD</sequence>
<evidence type="ECO:0000256" key="1">
    <source>
        <dbReference type="SAM" id="SignalP"/>
    </source>
</evidence>
<dbReference type="InterPro" id="IPR025218">
    <property type="entry name" value="DUF4426"/>
</dbReference>
<feature type="chain" id="PRO_5037619423" evidence="1">
    <location>
        <begin position="45"/>
        <end position="178"/>
    </location>
</feature>
<dbReference type="Gene3D" id="2.60.40.3340">
    <property type="entry name" value="Domain of unknown function DUF4426"/>
    <property type="match status" value="1"/>
</dbReference>
<accession>A0A928YS49</accession>
<dbReference type="EMBL" id="PRDL01000001">
    <property type="protein sequence ID" value="MBE8715634.1"/>
    <property type="molecule type" value="Genomic_DNA"/>
</dbReference>
<feature type="domain" description="DUF4426" evidence="2">
    <location>
        <begin position="56"/>
        <end position="175"/>
    </location>
</feature>
<name>A0A928YS49_9GAMM</name>